<evidence type="ECO:0000256" key="1">
    <source>
        <dbReference type="ARBA" id="ARBA00006889"/>
    </source>
</evidence>
<dbReference type="PIRSF" id="PIRSF036893">
    <property type="entry name" value="Lipocalin_ApoD"/>
    <property type="match status" value="1"/>
</dbReference>
<feature type="domain" description="Lipocalin/cytosolic fatty-acid binding" evidence="3">
    <location>
        <begin position="14"/>
        <end position="152"/>
    </location>
</feature>
<reference evidence="5" key="1">
    <citation type="submission" date="2016-10" db="EMBL/GenBank/DDBJ databases">
        <authorList>
            <person name="Varghese N."/>
            <person name="Submissions S."/>
        </authorList>
    </citation>
    <scope>NUCLEOTIDE SEQUENCE [LARGE SCALE GENOMIC DNA]</scope>
    <source>
        <strain evidence="5">DSM 19110</strain>
    </source>
</reference>
<gene>
    <name evidence="4" type="ORF">SAMN05421820_11341</name>
</gene>
<dbReference type="Gene3D" id="2.40.128.20">
    <property type="match status" value="1"/>
</dbReference>
<dbReference type="Proteomes" id="UP000183200">
    <property type="component" value="Unassembled WGS sequence"/>
</dbReference>
<dbReference type="InterPro" id="IPR012674">
    <property type="entry name" value="Calycin"/>
</dbReference>
<organism evidence="4 5">
    <name type="scientific">Pedobacter steynii</name>
    <dbReference type="NCBI Taxonomy" id="430522"/>
    <lineage>
        <taxon>Bacteria</taxon>
        <taxon>Pseudomonadati</taxon>
        <taxon>Bacteroidota</taxon>
        <taxon>Sphingobacteriia</taxon>
        <taxon>Sphingobacteriales</taxon>
        <taxon>Sphingobacteriaceae</taxon>
        <taxon>Pedobacter</taxon>
    </lineage>
</organism>
<keyword evidence="5" id="KW-1185">Reference proteome</keyword>
<dbReference type="InterPro" id="IPR000566">
    <property type="entry name" value="Lipocln_cytosolic_FA-bd_dom"/>
</dbReference>
<keyword evidence="4" id="KW-0449">Lipoprotein</keyword>
<dbReference type="STRING" id="430522.BFS30_13845"/>
<proteinExistence type="inferred from homology"/>
<dbReference type="InterPro" id="IPR047202">
    <property type="entry name" value="Lipocalin_Blc-like_dom"/>
</dbReference>
<sequence>MMDPVMDNVPVEKVDIMSYAGKWYSLYSIPTFMDKHWRQTVETYVIHPDGYYAVFTGYKVLGQDKQKYFRSKLFVIRGSRNTRFKAQFIWPIKSDYWVIELAEDYSYVVVGHPKFKYLFIMARKPNLPKELLAEIIERCQKKGYDTSKLVSQEHKSSLPIPEVHSV</sequence>
<dbReference type="PANTHER" id="PTHR10612:SF34">
    <property type="entry name" value="APOLIPOPROTEIN D"/>
    <property type="match status" value="1"/>
</dbReference>
<protein>
    <submittedName>
        <fullName evidence="4">Apolipoprotein D and lipocalin family protein</fullName>
    </submittedName>
</protein>
<name>A0A1H0I4Q2_9SPHI</name>
<evidence type="ECO:0000259" key="3">
    <source>
        <dbReference type="Pfam" id="PF08212"/>
    </source>
</evidence>
<evidence type="ECO:0000256" key="2">
    <source>
        <dbReference type="PIRNR" id="PIRNR036893"/>
    </source>
</evidence>
<dbReference type="CDD" id="cd19438">
    <property type="entry name" value="lipocalin_Blc-like"/>
    <property type="match status" value="1"/>
</dbReference>
<dbReference type="AlphaFoldDB" id="A0A1H0I4Q2"/>
<dbReference type="EMBL" id="FNGY01000013">
    <property type="protein sequence ID" value="SDO26418.1"/>
    <property type="molecule type" value="Genomic_DNA"/>
</dbReference>
<accession>A0A1H0I4Q2</accession>
<dbReference type="PANTHER" id="PTHR10612">
    <property type="entry name" value="APOLIPOPROTEIN D"/>
    <property type="match status" value="1"/>
</dbReference>
<dbReference type="SUPFAM" id="SSF50814">
    <property type="entry name" value="Lipocalins"/>
    <property type="match status" value="1"/>
</dbReference>
<comment type="similarity">
    <text evidence="1 2">Belongs to the calycin superfamily. Lipocalin family.</text>
</comment>
<dbReference type="Pfam" id="PF08212">
    <property type="entry name" value="Lipocalin_2"/>
    <property type="match status" value="1"/>
</dbReference>
<evidence type="ECO:0000313" key="5">
    <source>
        <dbReference type="Proteomes" id="UP000183200"/>
    </source>
</evidence>
<dbReference type="InterPro" id="IPR022271">
    <property type="entry name" value="Lipocalin_ApoD"/>
</dbReference>
<evidence type="ECO:0000313" key="4">
    <source>
        <dbReference type="EMBL" id="SDO26418.1"/>
    </source>
</evidence>
<dbReference type="GO" id="GO:0006950">
    <property type="term" value="P:response to stress"/>
    <property type="evidence" value="ECO:0007669"/>
    <property type="project" value="UniProtKB-ARBA"/>
</dbReference>
<dbReference type="RefSeq" id="WP_245723946.1">
    <property type="nucleotide sequence ID" value="NZ_FNGY01000013.1"/>
</dbReference>